<evidence type="ECO:0000313" key="3">
    <source>
        <dbReference type="EMBL" id="OOM77738.1"/>
    </source>
</evidence>
<sequence>MLKVIAACGSGMGSSQIIKMKIGKVFKKLGIDVTIQHNSVGEAKSQASSFDVVFCSEVLKSNFKRAEESGTIIIGLKNILSEQEMEEKVIEQIVNKK</sequence>
<dbReference type="InterPro" id="IPR036095">
    <property type="entry name" value="PTS_EIIB-like_sf"/>
</dbReference>
<dbReference type="RefSeq" id="WP_077847320.1">
    <property type="nucleotide sequence ID" value="NZ_LZZM01000143.1"/>
</dbReference>
<dbReference type="SUPFAM" id="SSF52794">
    <property type="entry name" value="PTS system IIB component-like"/>
    <property type="match status" value="1"/>
</dbReference>
<keyword evidence="1 3" id="KW-0808">Transferase</keyword>
<dbReference type="EC" id="2.7.1.191" evidence="3"/>
<evidence type="ECO:0000259" key="2">
    <source>
        <dbReference type="PROSITE" id="PS51099"/>
    </source>
</evidence>
<dbReference type="InterPro" id="IPR003501">
    <property type="entry name" value="PTS_EIIB_2/3"/>
</dbReference>
<evidence type="ECO:0000256" key="1">
    <source>
        <dbReference type="ARBA" id="ARBA00022679"/>
    </source>
</evidence>
<organism evidence="3 4">
    <name type="scientific">Clostridium puniceum</name>
    <dbReference type="NCBI Taxonomy" id="29367"/>
    <lineage>
        <taxon>Bacteria</taxon>
        <taxon>Bacillati</taxon>
        <taxon>Bacillota</taxon>
        <taxon>Clostridia</taxon>
        <taxon>Eubacteriales</taxon>
        <taxon>Clostridiaceae</taxon>
        <taxon>Clostridium</taxon>
    </lineage>
</organism>
<protein>
    <submittedName>
        <fullName evidence="3">Ascorbate-specific phosphotransferase enzyme IIB component</fullName>
        <ecNumber evidence="3">2.7.1.191</ecNumber>
    </submittedName>
</protein>
<comment type="caution">
    <text evidence="3">The sequence shown here is derived from an EMBL/GenBank/DDBJ whole genome shotgun (WGS) entry which is preliminary data.</text>
</comment>
<dbReference type="Proteomes" id="UP000190890">
    <property type="component" value="Unassembled WGS sequence"/>
</dbReference>
<dbReference type="AlphaFoldDB" id="A0A1S8TIZ0"/>
<dbReference type="PROSITE" id="PS51099">
    <property type="entry name" value="PTS_EIIB_TYPE_2"/>
    <property type="match status" value="1"/>
</dbReference>
<feature type="domain" description="PTS EIIB type-2" evidence="2">
    <location>
        <begin position="2"/>
        <end position="97"/>
    </location>
</feature>
<keyword evidence="4" id="KW-1185">Reference proteome</keyword>
<proteinExistence type="predicted"/>
<accession>A0A1S8TIZ0</accession>
<name>A0A1S8TIZ0_9CLOT</name>
<dbReference type="GO" id="GO:0009401">
    <property type="term" value="P:phosphoenolpyruvate-dependent sugar phosphotransferase system"/>
    <property type="evidence" value="ECO:0007669"/>
    <property type="project" value="InterPro"/>
</dbReference>
<reference evidence="3 4" key="1">
    <citation type="submission" date="2016-05" db="EMBL/GenBank/DDBJ databases">
        <title>Microbial solvent formation.</title>
        <authorList>
            <person name="Poehlein A."/>
            <person name="Montoya Solano J.D."/>
            <person name="Flitsch S."/>
            <person name="Krabben P."/>
            <person name="Duerre P."/>
            <person name="Daniel R."/>
        </authorList>
    </citation>
    <scope>NUCLEOTIDE SEQUENCE [LARGE SCALE GENOMIC DNA]</scope>
    <source>
        <strain evidence="3 4">DSM 2619</strain>
    </source>
</reference>
<dbReference type="GO" id="GO:0008982">
    <property type="term" value="F:protein-N(PI)-phosphohistidine-sugar phosphotransferase activity"/>
    <property type="evidence" value="ECO:0007669"/>
    <property type="project" value="InterPro"/>
</dbReference>
<dbReference type="STRING" id="29367.CLPUN_21730"/>
<dbReference type="EMBL" id="LZZM01000143">
    <property type="protein sequence ID" value="OOM77738.1"/>
    <property type="molecule type" value="Genomic_DNA"/>
</dbReference>
<evidence type="ECO:0000313" key="4">
    <source>
        <dbReference type="Proteomes" id="UP000190890"/>
    </source>
</evidence>
<gene>
    <name evidence="3" type="primary">ulaB</name>
    <name evidence="3" type="ORF">CLPUN_21730</name>
</gene>
<dbReference type="Gene3D" id="3.40.50.2300">
    <property type="match status" value="1"/>
</dbReference>
<dbReference type="CDD" id="cd05563">
    <property type="entry name" value="PTS_IIB_ascorbate"/>
    <property type="match status" value="1"/>
</dbReference>
<dbReference type="OrthoDB" id="6603449at2"/>
<dbReference type="Pfam" id="PF02302">
    <property type="entry name" value="PTS_IIB"/>
    <property type="match status" value="1"/>
</dbReference>
<dbReference type="InterPro" id="IPR013011">
    <property type="entry name" value="PTS_EIIB_2"/>
</dbReference>